<sequence>MSPGPLLLSTLSVAEAAELRRTAFDAADCVATREALPLNRATIGRLADAVVDRIAHHLLTRGFHLACERIEQYIADTDQYLITPARRRAVAGLDTAGTLHTHLQYLEGMHDLHTTVQAALDQFHRGPDPASVASTATPVPITEPCLRPLMRETS</sequence>
<dbReference type="AlphaFoldDB" id="A0A1K0FIW1"/>
<evidence type="ECO:0000313" key="2">
    <source>
        <dbReference type="Proteomes" id="UP000182486"/>
    </source>
</evidence>
<protein>
    <submittedName>
        <fullName evidence="1">Uncharacterized protein</fullName>
    </submittedName>
</protein>
<evidence type="ECO:0000313" key="1">
    <source>
        <dbReference type="EMBL" id="OJF12761.1"/>
    </source>
</evidence>
<dbReference type="EMBL" id="MEIA01000198">
    <property type="protein sequence ID" value="OJF12761.1"/>
    <property type="molecule type" value="Genomic_DNA"/>
</dbReference>
<dbReference type="RefSeq" id="WP_071806660.1">
    <property type="nucleotide sequence ID" value="NZ_MEIA01000198.1"/>
</dbReference>
<keyword evidence="2" id="KW-1185">Reference proteome</keyword>
<name>A0A1K0FIW1_9ACTN</name>
<comment type="caution">
    <text evidence="1">The sequence shown here is derived from an EMBL/GenBank/DDBJ whole genome shotgun (WGS) entry which is preliminary data.</text>
</comment>
<accession>A0A1K0FIW1</accession>
<reference evidence="1 2" key="1">
    <citation type="submission" date="2016-09" db="EMBL/GenBank/DDBJ databases">
        <title>Couchioplanes caeruleus draft genome sequence.</title>
        <authorList>
            <person name="Sheehan J."/>
            <person name="Caffrey P."/>
        </authorList>
    </citation>
    <scope>NUCLEOTIDE SEQUENCE [LARGE SCALE GENOMIC DNA]</scope>
    <source>
        <strain evidence="1 2">DSM 43634</strain>
    </source>
</reference>
<proteinExistence type="predicted"/>
<gene>
    <name evidence="1" type="ORF">BG844_18900</name>
</gene>
<dbReference type="Proteomes" id="UP000182486">
    <property type="component" value="Unassembled WGS sequence"/>
</dbReference>
<organism evidence="1 2">
    <name type="scientific">Couchioplanes caeruleus subsp. caeruleus</name>
    <dbReference type="NCBI Taxonomy" id="56427"/>
    <lineage>
        <taxon>Bacteria</taxon>
        <taxon>Bacillati</taxon>
        <taxon>Actinomycetota</taxon>
        <taxon>Actinomycetes</taxon>
        <taxon>Micromonosporales</taxon>
        <taxon>Micromonosporaceae</taxon>
        <taxon>Couchioplanes</taxon>
    </lineage>
</organism>